<feature type="non-terminal residue" evidence="3">
    <location>
        <position position="321"/>
    </location>
</feature>
<dbReference type="GO" id="GO:0004803">
    <property type="term" value="F:transposase activity"/>
    <property type="evidence" value="ECO:0007669"/>
    <property type="project" value="TreeGrafter"/>
</dbReference>
<dbReference type="EMBL" id="VSED01000070">
    <property type="protein sequence ID" value="TYA37978.1"/>
    <property type="molecule type" value="Genomic_DNA"/>
</dbReference>
<dbReference type="GO" id="GO:0006310">
    <property type="term" value="P:DNA recombination"/>
    <property type="evidence" value="ECO:0007669"/>
    <property type="project" value="UniProtKB-KW"/>
</dbReference>
<dbReference type="NCBIfam" id="NF033563">
    <property type="entry name" value="transpos_IS30"/>
    <property type="match status" value="1"/>
</dbReference>
<reference evidence="3 4" key="1">
    <citation type="submission" date="2019-08" db="EMBL/GenBank/DDBJ databases">
        <title>Whole genome sequencing of Aggregatibacter actinomycetemcomitans cultured from blood stream infections in Denmark reveals a novel phylogenetic lineage expressing serotype a membrane O polysaccharide.</title>
        <authorList>
            <person name="Nedergaard S."/>
            <person name="Kobel C.M."/>
            <person name="Nielsen M.B."/>
            <person name="Moeller R.T."/>
            <person name="Jensen A.B."/>
            <person name="Noerskov-Lauritsen N."/>
        </authorList>
    </citation>
    <scope>NUCLEOTIDE SEQUENCE [LARGE SCALE GENOMIC DNA]</scope>
    <source>
        <strain evidence="3 4">PN_563</strain>
    </source>
</reference>
<dbReference type="Gene3D" id="3.30.420.10">
    <property type="entry name" value="Ribonuclease H-like superfamily/Ribonuclease H"/>
    <property type="match status" value="1"/>
</dbReference>
<dbReference type="Proteomes" id="UP000323012">
    <property type="component" value="Unassembled WGS sequence"/>
</dbReference>
<dbReference type="InterPro" id="IPR025246">
    <property type="entry name" value="IS30-like_HTH"/>
</dbReference>
<gene>
    <name evidence="3" type="ORF">FXB79_11285</name>
</gene>
<name>A0AB74N130_AGGAC</name>
<dbReference type="InterPro" id="IPR051917">
    <property type="entry name" value="Transposase-Integrase"/>
</dbReference>
<accession>A0AB74N130</accession>
<comment type="caution">
    <text evidence="3">The sequence shown here is derived from an EMBL/GenBank/DDBJ whole genome shotgun (WGS) entry which is preliminary data.</text>
</comment>
<evidence type="ECO:0000313" key="3">
    <source>
        <dbReference type="EMBL" id="TYA37978.1"/>
    </source>
</evidence>
<dbReference type="InterPro" id="IPR053392">
    <property type="entry name" value="Transposase_IS30-like"/>
</dbReference>
<evidence type="ECO:0000256" key="1">
    <source>
        <dbReference type="ARBA" id="ARBA00023172"/>
    </source>
</evidence>
<dbReference type="InterPro" id="IPR036397">
    <property type="entry name" value="RNaseH_sf"/>
</dbReference>
<evidence type="ECO:0000313" key="4">
    <source>
        <dbReference type="Proteomes" id="UP000323012"/>
    </source>
</evidence>
<dbReference type="GO" id="GO:0005829">
    <property type="term" value="C:cytosol"/>
    <property type="evidence" value="ECO:0007669"/>
    <property type="project" value="TreeGrafter"/>
</dbReference>
<dbReference type="PANTHER" id="PTHR10948">
    <property type="entry name" value="TRANSPOSASE"/>
    <property type="match status" value="1"/>
</dbReference>
<dbReference type="InterPro" id="IPR012337">
    <property type="entry name" value="RNaseH-like_sf"/>
</dbReference>
<sequence>MNSSYRHLTLLERESIMIMRTQGKKQLEIAQRLGQSSSTISRELKRHSLKVYSASQAQQSYQIHRKKCKSIPKLQRAEYRTLVQDRILPDKWSPEQLSQRLKLEKSPLSISYSTIYRAVHQGWFDIGERKAARKLRHKGKTRHTKRHLETRGKIVISHTLDERPISAQNRSRFGHWEADTVLGVVGGACLVTLTERKSRFELAMKVSAKKAMLVKEATITLLKFHNVRSITLDRGKEFAKHRLVTQALGAEFYFPEPHQPWQRGTNENTNGLLREYFPNQQDINQWNDDYIQSVVDKLNLRPRKCLGWKTPYEVYFKKSLH</sequence>
<proteinExistence type="predicted"/>
<dbReference type="GO" id="GO:0003676">
    <property type="term" value="F:nucleic acid binding"/>
    <property type="evidence" value="ECO:0007669"/>
    <property type="project" value="InterPro"/>
</dbReference>
<evidence type="ECO:0000259" key="2">
    <source>
        <dbReference type="PROSITE" id="PS50994"/>
    </source>
</evidence>
<dbReference type="AlphaFoldDB" id="A0AB74N130"/>
<dbReference type="RefSeq" id="WP_148346773.1">
    <property type="nucleotide sequence ID" value="NZ_VSED01000070.1"/>
</dbReference>
<feature type="domain" description="Integrase catalytic" evidence="2">
    <location>
        <begin position="160"/>
        <end position="319"/>
    </location>
</feature>
<dbReference type="SUPFAM" id="SSF53098">
    <property type="entry name" value="Ribonuclease H-like"/>
    <property type="match status" value="1"/>
</dbReference>
<protein>
    <submittedName>
        <fullName evidence="3">IS30 family transposase</fullName>
    </submittedName>
</protein>
<dbReference type="GO" id="GO:0015074">
    <property type="term" value="P:DNA integration"/>
    <property type="evidence" value="ECO:0007669"/>
    <property type="project" value="InterPro"/>
</dbReference>
<dbReference type="SUPFAM" id="SSF46689">
    <property type="entry name" value="Homeodomain-like"/>
    <property type="match status" value="1"/>
</dbReference>
<dbReference type="InterPro" id="IPR001584">
    <property type="entry name" value="Integrase_cat-core"/>
</dbReference>
<dbReference type="PROSITE" id="PS50994">
    <property type="entry name" value="INTEGRASE"/>
    <property type="match status" value="1"/>
</dbReference>
<dbReference type="PANTHER" id="PTHR10948:SF23">
    <property type="entry name" value="TRANSPOSASE INSI FOR INSERTION SEQUENCE ELEMENT IS30A-RELATED"/>
    <property type="match status" value="1"/>
</dbReference>
<dbReference type="Pfam" id="PF13936">
    <property type="entry name" value="HTH_38"/>
    <property type="match status" value="1"/>
</dbReference>
<dbReference type="GO" id="GO:0032196">
    <property type="term" value="P:transposition"/>
    <property type="evidence" value="ECO:0007669"/>
    <property type="project" value="TreeGrafter"/>
</dbReference>
<dbReference type="InterPro" id="IPR009057">
    <property type="entry name" value="Homeodomain-like_sf"/>
</dbReference>
<keyword evidence="1" id="KW-0233">DNA recombination</keyword>
<organism evidence="3 4">
    <name type="scientific">Aggregatibacter actinomycetemcomitans</name>
    <name type="common">Actinobacillus actinomycetemcomitans</name>
    <name type="synonym">Haemophilus actinomycetemcomitans</name>
    <dbReference type="NCBI Taxonomy" id="714"/>
    <lineage>
        <taxon>Bacteria</taxon>
        <taxon>Pseudomonadati</taxon>
        <taxon>Pseudomonadota</taxon>
        <taxon>Gammaproteobacteria</taxon>
        <taxon>Pasteurellales</taxon>
        <taxon>Pasteurellaceae</taxon>
        <taxon>Aggregatibacter</taxon>
    </lineage>
</organism>